<sequence length="965" mass="109559">MMGYIQTLEKLGFALNDELATDVILQSLPDSFNQFVLNFNMNEINKTLPQLLGMLRTAESNMKKGGSKSVLMVRVAKEKGKKVAKSKGSGKTKPKGKEALKPKGGVSKDGKCFHCGKTGHWKRNYPIYLEDVKKAKVVGASVSGIYVIDVHVSTSSSWVLDTGCGSHICTSVQGLHTRRTLAKGDVDLRVGNGARVAALAARGGYQYFITFTDDFSRYGYIYLMRHKSEALEKFKEFKNELTPPGTPQWNGVSERRNRTLLDMVRSMMSHTDLPTSFWGYALETAAFTLNRVPSKSVQKTPHEMWTGRRPNMSFMKIWGCKAYVKHQMSTKLEPKSEKCTFVGYPKETRGYYFYNENKVFVARTGVFLEKEFLTNSGKGRNIELEEVQQQQVIEPEVEPISQAVEKNPTDLETQPLRRSTRERHEPERYGFLVTTHGDVILVDQDEPKTYQEAVSSPDSEKWLEAMRSEMDSMSENQVWTLVEQPEGIKPIGCKWVFKKKTNMDGNVQTYKGRLVAKGFRQIHGVDYDETFSLVAMIKSIRILLAVAAFHDYEIWQMDVKTAFLNGKLEEDVYMTQPEGFVTPEDAGKVCKLQRSIYGLKQASRSWNLRFNEAIQEFGFIRNEDEPCVYKKFSGSIVSFLVLYVDDILLIGNDIPTLQSIKTWLSSCFSMKDLGEAAYILGVKIYRDRSRRLLGLSQSTYIDKVLKRFSMEESKRGFLPMRHGISLSKEMCPSTPQERERMSQIPYASAIGSIMYAMICTRPDLSYALSMTSRYQANPGECHWTSVKNILKYLRRTKDVFLVYGGEEELRIKGYTDASFQTDKDDSRSQSGFVFCLNGGAVSWKSSKQDTVAEYIAASEAAKEAVWIKKFITELGVIPSILGAVDLYCDNNGAIAQAKEPRSHQRSKHILRRFHLIREIIDRGDVEICKVNTDDNIADPLTKPLAQQKHDRHTESLGIRYVSDWS</sequence>
<dbReference type="CDD" id="cd09272">
    <property type="entry name" value="RNase_HI_RT_Ty1"/>
    <property type="match status" value="1"/>
</dbReference>
<keyword evidence="1" id="KW-0479">Metal-binding</keyword>
<dbReference type="InterPro" id="IPR039537">
    <property type="entry name" value="Retrotran_Ty1/copia-like"/>
</dbReference>
<dbReference type="InterPro" id="IPR036397">
    <property type="entry name" value="RNaseH_sf"/>
</dbReference>
<accession>A0ABR2QLB7</accession>
<dbReference type="EMBL" id="JBBPBN010000036">
    <property type="protein sequence ID" value="KAK9001471.1"/>
    <property type="molecule type" value="Genomic_DNA"/>
</dbReference>
<feature type="region of interest" description="Disordered" evidence="3">
    <location>
        <begin position="79"/>
        <end position="103"/>
    </location>
</feature>
<evidence type="ECO:0000313" key="5">
    <source>
        <dbReference type="EMBL" id="KAK9001471.1"/>
    </source>
</evidence>
<feature type="domain" description="Integrase catalytic" evidence="4">
    <location>
        <begin position="212"/>
        <end position="309"/>
    </location>
</feature>
<dbReference type="PANTHER" id="PTHR42648">
    <property type="entry name" value="TRANSPOSASE, PUTATIVE-RELATED"/>
    <property type="match status" value="1"/>
</dbReference>
<dbReference type="Pfam" id="PF25597">
    <property type="entry name" value="SH3_retrovirus"/>
    <property type="match status" value="1"/>
</dbReference>
<evidence type="ECO:0000256" key="2">
    <source>
        <dbReference type="ARBA" id="ARBA00022801"/>
    </source>
</evidence>
<evidence type="ECO:0000256" key="1">
    <source>
        <dbReference type="ARBA" id="ARBA00022723"/>
    </source>
</evidence>
<feature type="compositionally biased region" description="Basic residues" evidence="3">
    <location>
        <begin position="79"/>
        <end position="94"/>
    </location>
</feature>
<dbReference type="PANTHER" id="PTHR42648:SF27">
    <property type="entry name" value="RNA-DIRECTED DNA POLYMERASE"/>
    <property type="match status" value="1"/>
</dbReference>
<name>A0ABR2QLB7_9ROSI</name>
<reference evidence="5 6" key="1">
    <citation type="journal article" date="2024" name="G3 (Bethesda)">
        <title>Genome assembly of Hibiscus sabdariffa L. provides insights into metabolisms of medicinal natural products.</title>
        <authorList>
            <person name="Kim T."/>
        </authorList>
    </citation>
    <scope>NUCLEOTIDE SEQUENCE [LARGE SCALE GENOMIC DNA]</scope>
    <source>
        <strain evidence="5">TK-2024</strain>
        <tissue evidence="5">Old leaves</tissue>
    </source>
</reference>
<dbReference type="Gene3D" id="3.30.420.10">
    <property type="entry name" value="Ribonuclease H-like superfamily/Ribonuclease H"/>
    <property type="match status" value="1"/>
</dbReference>
<dbReference type="InterPro" id="IPR036875">
    <property type="entry name" value="Znf_CCHC_sf"/>
</dbReference>
<dbReference type="SUPFAM" id="SSF56672">
    <property type="entry name" value="DNA/RNA polymerases"/>
    <property type="match status" value="1"/>
</dbReference>
<keyword evidence="6" id="KW-1185">Reference proteome</keyword>
<dbReference type="Pfam" id="PF07727">
    <property type="entry name" value="RVT_2"/>
    <property type="match status" value="1"/>
</dbReference>
<protein>
    <recommendedName>
        <fullName evidence="4">Integrase catalytic domain-containing protein</fullName>
    </recommendedName>
</protein>
<dbReference type="InterPro" id="IPR012337">
    <property type="entry name" value="RNaseH-like_sf"/>
</dbReference>
<dbReference type="SUPFAM" id="SSF57756">
    <property type="entry name" value="Retrovirus zinc finger-like domains"/>
    <property type="match status" value="1"/>
</dbReference>
<gene>
    <name evidence="5" type="ORF">V6N11_083254</name>
</gene>
<keyword evidence="2" id="KW-0378">Hydrolase</keyword>
<dbReference type="InterPro" id="IPR043502">
    <property type="entry name" value="DNA/RNA_pol_sf"/>
</dbReference>
<dbReference type="SUPFAM" id="SSF53098">
    <property type="entry name" value="Ribonuclease H-like"/>
    <property type="match status" value="1"/>
</dbReference>
<dbReference type="InterPro" id="IPR001584">
    <property type="entry name" value="Integrase_cat-core"/>
</dbReference>
<dbReference type="PROSITE" id="PS50994">
    <property type="entry name" value="INTEGRASE"/>
    <property type="match status" value="1"/>
</dbReference>
<dbReference type="Proteomes" id="UP001396334">
    <property type="component" value="Unassembled WGS sequence"/>
</dbReference>
<dbReference type="InterPro" id="IPR057670">
    <property type="entry name" value="SH3_retrovirus"/>
</dbReference>
<dbReference type="InterPro" id="IPR013103">
    <property type="entry name" value="RVT_2"/>
</dbReference>
<evidence type="ECO:0000259" key="4">
    <source>
        <dbReference type="PROSITE" id="PS50994"/>
    </source>
</evidence>
<proteinExistence type="predicted"/>
<evidence type="ECO:0000256" key="3">
    <source>
        <dbReference type="SAM" id="MobiDB-lite"/>
    </source>
</evidence>
<dbReference type="Gene3D" id="4.10.60.10">
    <property type="entry name" value="Zinc finger, CCHC-type"/>
    <property type="match status" value="1"/>
</dbReference>
<evidence type="ECO:0000313" key="6">
    <source>
        <dbReference type="Proteomes" id="UP001396334"/>
    </source>
</evidence>
<comment type="caution">
    <text evidence="5">The sequence shown here is derived from an EMBL/GenBank/DDBJ whole genome shotgun (WGS) entry which is preliminary data.</text>
</comment>
<organism evidence="5 6">
    <name type="scientific">Hibiscus sabdariffa</name>
    <name type="common">roselle</name>
    <dbReference type="NCBI Taxonomy" id="183260"/>
    <lineage>
        <taxon>Eukaryota</taxon>
        <taxon>Viridiplantae</taxon>
        <taxon>Streptophyta</taxon>
        <taxon>Embryophyta</taxon>
        <taxon>Tracheophyta</taxon>
        <taxon>Spermatophyta</taxon>
        <taxon>Magnoliopsida</taxon>
        <taxon>eudicotyledons</taxon>
        <taxon>Gunneridae</taxon>
        <taxon>Pentapetalae</taxon>
        <taxon>rosids</taxon>
        <taxon>malvids</taxon>
        <taxon>Malvales</taxon>
        <taxon>Malvaceae</taxon>
        <taxon>Malvoideae</taxon>
        <taxon>Hibiscus</taxon>
    </lineage>
</organism>